<evidence type="ECO:0000313" key="2">
    <source>
        <dbReference type="Proteomes" id="UP000032360"/>
    </source>
</evidence>
<dbReference type="STRING" id="1280514.AXFE_02320"/>
<sequence>MDKVGRKWTFLTNHGHVFLAVDSRSDALMKDIAKAVGITERATQMILADLVEDGYVEVTRVGRRNYYKVNASMHFRHPNEATKEVGALLDIFNEEMIES</sequence>
<reference evidence="1 2" key="1">
    <citation type="submission" date="2015-01" db="EMBL/GenBank/DDBJ databases">
        <title>Draft genome of the acidophilic iron oxidizer Acidithrix ferrooxidans strain Py-F3.</title>
        <authorList>
            <person name="Poehlein A."/>
            <person name="Eisen S."/>
            <person name="Schloemann M."/>
            <person name="Johnson B.D."/>
            <person name="Daniel R."/>
            <person name="Muehling M."/>
        </authorList>
    </citation>
    <scope>NUCLEOTIDE SEQUENCE [LARGE SCALE GENOMIC DNA]</scope>
    <source>
        <strain evidence="1 2">Py-F3</strain>
    </source>
</reference>
<dbReference type="AlphaFoldDB" id="A0A0D8HM50"/>
<name>A0A0D8HM50_9ACTN</name>
<dbReference type="InterPro" id="IPR036390">
    <property type="entry name" value="WH_DNA-bd_sf"/>
</dbReference>
<keyword evidence="2" id="KW-1185">Reference proteome</keyword>
<proteinExistence type="predicted"/>
<dbReference type="SUPFAM" id="SSF46785">
    <property type="entry name" value="Winged helix' DNA-binding domain"/>
    <property type="match status" value="1"/>
</dbReference>
<dbReference type="Proteomes" id="UP000032360">
    <property type="component" value="Unassembled WGS sequence"/>
</dbReference>
<protein>
    <recommendedName>
        <fullName evidence="3">MarR family protein</fullName>
    </recommendedName>
</protein>
<dbReference type="PATRIC" id="fig|1280514.3.peg.325"/>
<dbReference type="CDD" id="cd00090">
    <property type="entry name" value="HTH_ARSR"/>
    <property type="match status" value="1"/>
</dbReference>
<evidence type="ECO:0000313" key="1">
    <source>
        <dbReference type="EMBL" id="KJF18827.1"/>
    </source>
</evidence>
<dbReference type="EMBL" id="JXYS01000004">
    <property type="protein sequence ID" value="KJF18827.1"/>
    <property type="molecule type" value="Genomic_DNA"/>
</dbReference>
<evidence type="ECO:0008006" key="3">
    <source>
        <dbReference type="Google" id="ProtNLM"/>
    </source>
</evidence>
<organism evidence="1 2">
    <name type="scientific">Acidithrix ferrooxidans</name>
    <dbReference type="NCBI Taxonomy" id="1280514"/>
    <lineage>
        <taxon>Bacteria</taxon>
        <taxon>Bacillati</taxon>
        <taxon>Actinomycetota</taxon>
        <taxon>Acidimicrobiia</taxon>
        <taxon>Acidimicrobiales</taxon>
        <taxon>Acidimicrobiaceae</taxon>
        <taxon>Acidithrix</taxon>
    </lineage>
</organism>
<dbReference type="InterPro" id="IPR011991">
    <property type="entry name" value="ArsR-like_HTH"/>
</dbReference>
<dbReference type="Gene3D" id="1.10.10.10">
    <property type="entry name" value="Winged helix-like DNA-binding domain superfamily/Winged helix DNA-binding domain"/>
    <property type="match status" value="1"/>
</dbReference>
<accession>A0A0D8HM50</accession>
<dbReference type="OrthoDB" id="371140at2"/>
<dbReference type="RefSeq" id="WP_052604061.1">
    <property type="nucleotide sequence ID" value="NZ_JXYS01000004.1"/>
</dbReference>
<gene>
    <name evidence="1" type="ORF">AXFE_02320</name>
</gene>
<dbReference type="InterPro" id="IPR036388">
    <property type="entry name" value="WH-like_DNA-bd_sf"/>
</dbReference>
<comment type="caution">
    <text evidence="1">The sequence shown here is derived from an EMBL/GenBank/DDBJ whole genome shotgun (WGS) entry which is preliminary data.</text>
</comment>